<gene>
    <name evidence="1" type="ORF">E4T88_14045</name>
</gene>
<evidence type="ECO:0008006" key="3">
    <source>
        <dbReference type="Google" id="ProtNLM"/>
    </source>
</evidence>
<dbReference type="OrthoDB" id="1092997at2"/>
<dbReference type="Proteomes" id="UP000298285">
    <property type="component" value="Unassembled WGS sequence"/>
</dbReference>
<name>A0A4Y9IJH9_9BACT</name>
<evidence type="ECO:0000313" key="1">
    <source>
        <dbReference type="EMBL" id="TFU87216.1"/>
    </source>
</evidence>
<dbReference type="RefSeq" id="WP_135106494.1">
    <property type="nucleotide sequence ID" value="NZ_JADGKW010000005.1"/>
</dbReference>
<comment type="caution">
    <text evidence="1">The sequence shown here is derived from an EMBL/GenBank/DDBJ whole genome shotgun (WGS) entry which is preliminary data.</text>
</comment>
<protein>
    <recommendedName>
        <fullName evidence="3">Restriction endonuclease type IV Mrr domain-containing protein</fullName>
    </recommendedName>
</protein>
<accession>A0A4Y9IJH9</accession>
<evidence type="ECO:0000313" key="2">
    <source>
        <dbReference type="Proteomes" id="UP000298285"/>
    </source>
</evidence>
<dbReference type="AlphaFoldDB" id="A0A4Y9IJH9"/>
<dbReference type="EMBL" id="SPPK01000005">
    <property type="protein sequence ID" value="TFU87216.1"/>
    <property type="molecule type" value="Genomic_DNA"/>
</dbReference>
<dbReference type="InterPro" id="IPR011335">
    <property type="entry name" value="Restrct_endonuc-II-like"/>
</dbReference>
<sequence>MKLYILGNTNDDKGTQLEILTKEMLEKQGYSNIAGNVIVSGGSEFDAVASYKMPLATNYIEYQVICECKAHSNPINITDWMKFIGKVYVEKLKNDHTTGLMIALSGANGNVIGSYNEIKDRGLVNLMVGDDIIEFLTKEYNLTSAQSIESYVKRFTDKSISIISLAYYDQAIYWIVGFIEGGFTVLKKNATQLNSKELEIIVELLDKNTEYTGYIDIEQENEARNRRINIEKVALSILMDASKPLSIDKVFAQYEDITTQKSNEKATKDEIGNALRNNSFAIESEEKYYLKEFDIDSLIEFFKYIYSEILPVRLLGRKWFSEKINEELFTKVLDIQCKIKVSEKQRRECLFLIKHSPSALAYAIHPDEDLTRYRSPNGTTIAENVDKGHTQMFVQKLTDLFIKDFHNQALHELYFSDYGIFDVRIEQTLTILNEGENVLSIVNNRNMSLGRLDKEFGNQIILISKLPED</sequence>
<proteinExistence type="predicted"/>
<reference evidence="1 2" key="1">
    <citation type="submission" date="2019-03" db="EMBL/GenBank/DDBJ databases">
        <title>Diversity of the mouse oral microbiome.</title>
        <authorList>
            <person name="Joseph S."/>
            <person name="Aduse-Opoku J."/>
            <person name="Curtis M."/>
            <person name="Wade W."/>
            <person name="Hashim A."/>
        </authorList>
    </citation>
    <scope>NUCLEOTIDE SEQUENCE [LARGE SCALE GENOMIC DNA]</scope>
    <source>
        <strain evidence="1 2">P11</strain>
    </source>
</reference>
<organism evidence="1 2">
    <name type="scientific">Dysgonomonas mossii</name>
    <dbReference type="NCBI Taxonomy" id="163665"/>
    <lineage>
        <taxon>Bacteria</taxon>
        <taxon>Pseudomonadati</taxon>
        <taxon>Bacteroidota</taxon>
        <taxon>Bacteroidia</taxon>
        <taxon>Bacteroidales</taxon>
        <taxon>Dysgonomonadaceae</taxon>
        <taxon>Dysgonomonas</taxon>
    </lineage>
</organism>
<dbReference type="SUPFAM" id="SSF52980">
    <property type="entry name" value="Restriction endonuclease-like"/>
    <property type="match status" value="1"/>
</dbReference>